<evidence type="ECO:0000256" key="1">
    <source>
        <dbReference type="SAM" id="MobiDB-lite"/>
    </source>
</evidence>
<reference evidence="3 4" key="1">
    <citation type="journal article" date="2018" name="J. Allergy Clin. Immunol.">
        <title>High-quality assembly of Dermatophagoides pteronyssinus genome and transcriptome reveals a wide range of novel allergens.</title>
        <authorList>
            <person name="Liu X.Y."/>
            <person name="Yang K.Y."/>
            <person name="Wang M.Q."/>
            <person name="Kwok J.S."/>
            <person name="Zeng X."/>
            <person name="Yang Z."/>
            <person name="Xiao X.J."/>
            <person name="Lau C.P."/>
            <person name="Li Y."/>
            <person name="Huang Z.M."/>
            <person name="Ba J.G."/>
            <person name="Yim A.K."/>
            <person name="Ouyang C.Y."/>
            <person name="Ngai S.M."/>
            <person name="Chan T.F."/>
            <person name="Leung E.L."/>
            <person name="Liu L."/>
            <person name="Liu Z.G."/>
            <person name="Tsui S.K."/>
        </authorList>
    </citation>
    <scope>NUCLEOTIDE SEQUENCE [LARGE SCALE GENOMIC DNA]</scope>
    <source>
        <strain evidence="3">Derp</strain>
    </source>
</reference>
<name>A0ABQ8J565_DERPT</name>
<reference evidence="3 4" key="2">
    <citation type="journal article" date="2022" name="Mol. Biol. Evol.">
        <title>Comparative Genomics Reveals Insights into the Divergent Evolution of Astigmatic Mites and Household Pest Adaptations.</title>
        <authorList>
            <person name="Xiong Q."/>
            <person name="Wan A.T."/>
            <person name="Liu X."/>
            <person name="Fung C.S."/>
            <person name="Xiao X."/>
            <person name="Malainual N."/>
            <person name="Hou J."/>
            <person name="Wang L."/>
            <person name="Wang M."/>
            <person name="Yang K.Y."/>
            <person name="Cui Y."/>
            <person name="Leung E.L."/>
            <person name="Nong W."/>
            <person name="Shin S.K."/>
            <person name="Au S.W."/>
            <person name="Jeong K.Y."/>
            <person name="Chew F.T."/>
            <person name="Hui J.H."/>
            <person name="Leung T.F."/>
            <person name="Tungtrongchitr A."/>
            <person name="Zhong N."/>
            <person name="Liu Z."/>
            <person name="Tsui S.K."/>
        </authorList>
    </citation>
    <scope>NUCLEOTIDE SEQUENCE [LARGE SCALE GENOMIC DNA]</scope>
    <source>
        <strain evidence="3">Derp</strain>
    </source>
</reference>
<evidence type="ECO:0000256" key="2">
    <source>
        <dbReference type="SAM" id="Phobius"/>
    </source>
</evidence>
<feature type="transmembrane region" description="Helical" evidence="2">
    <location>
        <begin position="5"/>
        <end position="25"/>
    </location>
</feature>
<proteinExistence type="predicted"/>
<protein>
    <submittedName>
        <fullName evidence="3">Uncharacterized protein</fullName>
    </submittedName>
</protein>
<feature type="region of interest" description="Disordered" evidence="1">
    <location>
        <begin position="133"/>
        <end position="203"/>
    </location>
</feature>
<keyword evidence="2" id="KW-0472">Membrane</keyword>
<keyword evidence="2" id="KW-0812">Transmembrane</keyword>
<keyword evidence="4" id="KW-1185">Reference proteome</keyword>
<accession>A0ABQ8J565</accession>
<dbReference type="EMBL" id="NJHN03000075">
    <property type="protein sequence ID" value="KAH9417663.1"/>
    <property type="molecule type" value="Genomic_DNA"/>
</dbReference>
<evidence type="ECO:0000313" key="3">
    <source>
        <dbReference type="EMBL" id="KAH9417663.1"/>
    </source>
</evidence>
<organism evidence="3 4">
    <name type="scientific">Dermatophagoides pteronyssinus</name>
    <name type="common">European house dust mite</name>
    <dbReference type="NCBI Taxonomy" id="6956"/>
    <lineage>
        <taxon>Eukaryota</taxon>
        <taxon>Metazoa</taxon>
        <taxon>Ecdysozoa</taxon>
        <taxon>Arthropoda</taxon>
        <taxon>Chelicerata</taxon>
        <taxon>Arachnida</taxon>
        <taxon>Acari</taxon>
        <taxon>Acariformes</taxon>
        <taxon>Sarcoptiformes</taxon>
        <taxon>Astigmata</taxon>
        <taxon>Psoroptidia</taxon>
        <taxon>Analgoidea</taxon>
        <taxon>Pyroglyphidae</taxon>
        <taxon>Dermatophagoidinae</taxon>
        <taxon>Dermatophagoides</taxon>
    </lineage>
</organism>
<comment type="caution">
    <text evidence="3">The sequence shown here is derived from an EMBL/GenBank/DDBJ whole genome shotgun (WGS) entry which is preliminary data.</text>
</comment>
<sequence length="223" mass="24315">MSIKIFLCSFLGLFGKIFIFIHVHYPKLLNLIALVTENYGRSIESTAFEIQQPQGRSLDFILSGIGIKKNSILDLVNQTMSGSFDKIPGGFGTIPSFDTFNKLKTQTLKYFDRITQMKHKLFEQLISTATRTTPDPCNTTWSTTTSTTTPSTTTDGTSTRTSTESWGSTSSSTTPTTSSTTLPSNSSTTPPSNLSTTTTSTATTEFTLPPITYVMPTLSTDLP</sequence>
<evidence type="ECO:0000313" key="4">
    <source>
        <dbReference type="Proteomes" id="UP000887458"/>
    </source>
</evidence>
<dbReference type="Proteomes" id="UP000887458">
    <property type="component" value="Unassembled WGS sequence"/>
</dbReference>
<keyword evidence="2" id="KW-1133">Transmembrane helix</keyword>
<gene>
    <name evidence="3" type="ORF">DERP_010478</name>
</gene>